<comment type="caution">
    <text evidence="1">The sequence shown here is derived from an EMBL/GenBank/DDBJ whole genome shotgun (WGS) entry which is preliminary data.</text>
</comment>
<reference evidence="1 2" key="1">
    <citation type="submission" date="2024-08" db="EMBL/GenBank/DDBJ databases">
        <authorList>
            <person name="Cucini C."/>
            <person name="Frati F."/>
        </authorList>
    </citation>
    <scope>NUCLEOTIDE SEQUENCE [LARGE SCALE GENOMIC DNA]</scope>
</reference>
<evidence type="ECO:0000313" key="1">
    <source>
        <dbReference type="EMBL" id="CAL8085623.1"/>
    </source>
</evidence>
<dbReference type="EMBL" id="CAXLJM020000019">
    <property type="protein sequence ID" value="CAL8085623.1"/>
    <property type="molecule type" value="Genomic_DNA"/>
</dbReference>
<keyword evidence="2" id="KW-1185">Reference proteome</keyword>
<organism evidence="1 2">
    <name type="scientific">Orchesella dallaii</name>
    <dbReference type="NCBI Taxonomy" id="48710"/>
    <lineage>
        <taxon>Eukaryota</taxon>
        <taxon>Metazoa</taxon>
        <taxon>Ecdysozoa</taxon>
        <taxon>Arthropoda</taxon>
        <taxon>Hexapoda</taxon>
        <taxon>Collembola</taxon>
        <taxon>Entomobryomorpha</taxon>
        <taxon>Entomobryoidea</taxon>
        <taxon>Orchesellidae</taxon>
        <taxon>Orchesellinae</taxon>
        <taxon>Orchesella</taxon>
    </lineage>
</organism>
<name>A0ABP1Q184_9HEXA</name>
<accession>A0ABP1Q184</accession>
<dbReference type="Proteomes" id="UP001642540">
    <property type="component" value="Unassembled WGS sequence"/>
</dbReference>
<gene>
    <name evidence="1" type="ORF">ODALV1_LOCUS6173</name>
</gene>
<proteinExistence type="predicted"/>
<protein>
    <submittedName>
        <fullName evidence="1">Uncharacterized protein</fullName>
    </submittedName>
</protein>
<evidence type="ECO:0000313" key="2">
    <source>
        <dbReference type="Proteomes" id="UP001642540"/>
    </source>
</evidence>
<sequence>MEELSVKHLWDDTSSNDMNVETWEVDGDSILADLSANTSEKIKQSIGRAMETFKTIISKRDFEALATKTDEHCITRATWIVNAINSEKDLEELAWNAECFVDLDENIRLRFSFVFDLTDDDDDGAEISSLSFCVTALPKNSKAVCMDEDEMKEELTFSVKVDRLTETLTFDYCQLPETPFTIWISSTNFLPKILGYQFLTYNASAVPTPPRKMYFGITITHTRIHSIIQLEKLTGDGCGKLRSLRPQICPSDNLFEMKLTAKTHVKLDAKNFFLAAQSQSMTTKLELLDNQSENLERRFNAETFLPTIIEWVYLGEMKEGTGKLVQNLLSAFNTSGQVTEFRTQLEDEVLQMSYGRSHNSRKEKRILNTNLRISCGKKLAMRRIIRFIGEFTRIIDDAVNRRSIT</sequence>